<organism evidence="4 5">
    <name type="scientific">Mesorhizobium shonense</name>
    <dbReference type="NCBI Taxonomy" id="1209948"/>
    <lineage>
        <taxon>Bacteria</taxon>
        <taxon>Pseudomonadati</taxon>
        <taxon>Pseudomonadota</taxon>
        <taxon>Alphaproteobacteria</taxon>
        <taxon>Hyphomicrobiales</taxon>
        <taxon>Phyllobacteriaceae</taxon>
        <taxon>Mesorhizobium</taxon>
    </lineage>
</organism>
<reference evidence="4 5" key="1">
    <citation type="submission" date="2024-06" db="EMBL/GenBank/DDBJ databases">
        <title>Genomic Encyclopedia of Type Strains, Phase IV (KMG-IV): sequencing the most valuable type-strain genomes for metagenomic binning, comparative biology and taxonomic classification.</title>
        <authorList>
            <person name="Goeker M."/>
        </authorList>
    </citation>
    <scope>NUCLEOTIDE SEQUENCE [LARGE SCALE GENOMIC DNA]</scope>
    <source>
        <strain evidence="4 5">DSM 29846</strain>
    </source>
</reference>
<keyword evidence="1" id="KW-0479">Metal-binding</keyword>
<comment type="caution">
    <text evidence="4">The sequence shown here is derived from an EMBL/GenBank/DDBJ whole genome shotgun (WGS) entry which is preliminary data.</text>
</comment>
<accession>A0ABV2HXK5</accession>
<protein>
    <submittedName>
        <fullName evidence="4">DUF971 family protein</fullName>
    </submittedName>
</protein>
<sequence>MKPLEIRIDADRRSLAITWDDGSRAGVQASQLRKLSRAAHQIRSALEGKEHSFDDVTIVSAEAIGSYAMRLVFSDGHDRGIYPWRYLREITHTQR</sequence>
<dbReference type="Pfam" id="PF06155">
    <property type="entry name" value="GBBH-like_N"/>
    <property type="match status" value="1"/>
</dbReference>
<evidence type="ECO:0000313" key="4">
    <source>
        <dbReference type="EMBL" id="MET3595306.1"/>
    </source>
</evidence>
<dbReference type="Gene3D" id="3.30.2020.30">
    <property type="match status" value="1"/>
</dbReference>
<name>A0ABV2HXK5_9HYPH</name>
<dbReference type="InterPro" id="IPR038492">
    <property type="entry name" value="GBBH-like_N_sf"/>
</dbReference>
<dbReference type="PANTHER" id="PTHR35303">
    <property type="entry name" value="OS02G0197800 PROTEIN"/>
    <property type="match status" value="1"/>
</dbReference>
<proteinExistence type="predicted"/>
<evidence type="ECO:0000256" key="1">
    <source>
        <dbReference type="ARBA" id="ARBA00022723"/>
    </source>
</evidence>
<dbReference type="RefSeq" id="WP_127410164.1">
    <property type="nucleotide sequence ID" value="NZ_JBEPLM010000009.1"/>
</dbReference>
<dbReference type="PANTHER" id="PTHR35303:SF5">
    <property type="entry name" value="OS02G0197800 PROTEIN"/>
    <property type="match status" value="1"/>
</dbReference>
<keyword evidence="2" id="KW-0408">Iron</keyword>
<evidence type="ECO:0000259" key="3">
    <source>
        <dbReference type="Pfam" id="PF06155"/>
    </source>
</evidence>
<dbReference type="InterPro" id="IPR010376">
    <property type="entry name" value="GBBH-like_N"/>
</dbReference>
<evidence type="ECO:0000313" key="5">
    <source>
        <dbReference type="Proteomes" id="UP001549036"/>
    </source>
</evidence>
<dbReference type="Proteomes" id="UP001549036">
    <property type="component" value="Unassembled WGS sequence"/>
</dbReference>
<evidence type="ECO:0000256" key="2">
    <source>
        <dbReference type="ARBA" id="ARBA00023004"/>
    </source>
</evidence>
<dbReference type="EMBL" id="JBEPLM010000009">
    <property type="protein sequence ID" value="MET3595306.1"/>
    <property type="molecule type" value="Genomic_DNA"/>
</dbReference>
<keyword evidence="5" id="KW-1185">Reference proteome</keyword>
<feature type="domain" description="Gamma-butyrobetaine hydroxylase-like N-terminal" evidence="3">
    <location>
        <begin position="6"/>
        <end position="88"/>
    </location>
</feature>
<gene>
    <name evidence="4" type="ORF">ABID26_004718</name>
</gene>